<sequence length="374" mass="40795">MVTERFPATIFVDLDAIDSNVEVLRDRAGSAETMAIVKANAYGHGRELVSRQLYSSGVRSFGASQLSEALQLRAEIPRDTRIFTWLASPGVSWQDAVDHDLTLSASSIDVLEEQAQVHGVPRIHLKIDTGMSRAGATLADFDQLAQRAAELQARGKIVVEGLWSHLAEADDPDSDRTDEQMRVFSQADQVLAGHGIDPEYRHMAATAGTLWHRQTHLDMVRVGIGLYGMSPNPAWQSAEELGLKPALNVAAPLVMVKQLEAESRISYGGTWHTTSKRWVGLVPLGYADGIPRSASNGAPVVVAGHESHVVGRVCMDQFVIDLGEGTAPIANRGDVVWVMGPKGANVEQWAEKTDTINYEVTTRLARHIPREALR</sequence>
<dbReference type="FunFam" id="3.20.20.10:FF:000002">
    <property type="entry name" value="Alanine racemase"/>
    <property type="match status" value="1"/>
</dbReference>
<dbReference type="Gene3D" id="3.20.20.10">
    <property type="entry name" value="Alanine racemase"/>
    <property type="match status" value="1"/>
</dbReference>
<feature type="active site" description="Proton acceptor; specific for L-alanine" evidence="4">
    <location>
        <position position="267"/>
    </location>
</feature>
<dbReference type="GO" id="GO:0008784">
    <property type="term" value="F:alanine racemase activity"/>
    <property type="evidence" value="ECO:0007669"/>
    <property type="project" value="UniProtKB-UniRule"/>
</dbReference>
<dbReference type="Pfam" id="PF01168">
    <property type="entry name" value="Ala_racemase_N"/>
    <property type="match status" value="1"/>
</dbReference>
<dbReference type="InterPro" id="IPR001608">
    <property type="entry name" value="Ala_racemase_N"/>
</dbReference>
<dbReference type="AlphaFoldDB" id="A0A6N7VPU2"/>
<reference evidence="8 9" key="1">
    <citation type="submission" date="2019-08" db="EMBL/GenBank/DDBJ databases">
        <title>In-depth cultivation of the pig gut microbiome towards novel bacterial diversity and tailored functional studies.</title>
        <authorList>
            <person name="Wylensek D."/>
            <person name="Hitch T.C.A."/>
            <person name="Clavel T."/>
        </authorList>
    </citation>
    <scope>NUCLEOTIDE SEQUENCE [LARGE SCALE GENOMIC DNA]</scope>
    <source>
        <strain evidence="8 9">WB03_NA08</strain>
    </source>
</reference>
<dbReference type="Proteomes" id="UP000470875">
    <property type="component" value="Unassembled WGS sequence"/>
</dbReference>
<dbReference type="SUPFAM" id="SSF51419">
    <property type="entry name" value="PLP-binding barrel"/>
    <property type="match status" value="1"/>
</dbReference>
<feature type="binding site" evidence="4 6">
    <location>
        <position position="133"/>
    </location>
    <ligand>
        <name>substrate</name>
    </ligand>
</feature>
<feature type="modified residue" description="N6-(pyridoxal phosphate)lysine" evidence="4 5">
    <location>
        <position position="38"/>
    </location>
</feature>
<dbReference type="Pfam" id="PF00842">
    <property type="entry name" value="Ala_racemase_C"/>
    <property type="match status" value="1"/>
</dbReference>
<dbReference type="CDD" id="cd00430">
    <property type="entry name" value="PLPDE_III_AR"/>
    <property type="match status" value="1"/>
</dbReference>
<keyword evidence="3 4" id="KW-0413">Isomerase</keyword>
<feature type="binding site" evidence="4 6">
    <location>
        <position position="315"/>
    </location>
    <ligand>
        <name>substrate</name>
    </ligand>
</feature>
<dbReference type="GO" id="GO:0030170">
    <property type="term" value="F:pyridoxal phosphate binding"/>
    <property type="evidence" value="ECO:0007669"/>
    <property type="project" value="UniProtKB-UniRule"/>
</dbReference>
<feature type="domain" description="Alanine racemase C-terminal" evidence="7">
    <location>
        <begin position="246"/>
        <end position="373"/>
    </location>
</feature>
<dbReference type="EMBL" id="VULO01000003">
    <property type="protein sequence ID" value="MSS83769.1"/>
    <property type="molecule type" value="Genomic_DNA"/>
</dbReference>
<comment type="caution">
    <text evidence="8">The sequence shown here is derived from an EMBL/GenBank/DDBJ whole genome shotgun (WGS) entry which is preliminary data.</text>
</comment>
<organism evidence="8 9">
    <name type="scientific">Scrofimicrobium canadense</name>
    <dbReference type="NCBI Taxonomy" id="2652290"/>
    <lineage>
        <taxon>Bacteria</taxon>
        <taxon>Bacillati</taxon>
        <taxon>Actinomycetota</taxon>
        <taxon>Actinomycetes</taxon>
        <taxon>Actinomycetales</taxon>
        <taxon>Actinomycetaceae</taxon>
        <taxon>Scrofimicrobium</taxon>
    </lineage>
</organism>
<keyword evidence="2 4" id="KW-0663">Pyridoxal phosphate</keyword>
<gene>
    <name evidence="8" type="primary">alr</name>
    <name evidence="8" type="ORF">FYJ24_03145</name>
</gene>
<comment type="catalytic activity">
    <reaction evidence="4">
        <text>L-alanine = D-alanine</text>
        <dbReference type="Rhea" id="RHEA:20249"/>
        <dbReference type="ChEBI" id="CHEBI:57416"/>
        <dbReference type="ChEBI" id="CHEBI:57972"/>
        <dbReference type="EC" id="5.1.1.1"/>
    </reaction>
</comment>
<dbReference type="InterPro" id="IPR000821">
    <property type="entry name" value="Ala_racemase"/>
</dbReference>
<dbReference type="Gene3D" id="2.40.37.10">
    <property type="entry name" value="Lyase, Ornithine Decarboxylase, Chain A, domain 1"/>
    <property type="match status" value="1"/>
</dbReference>
<dbReference type="InterPro" id="IPR020622">
    <property type="entry name" value="Ala_racemase_pyridoxalP-BS"/>
</dbReference>
<proteinExistence type="inferred from homology"/>
<dbReference type="GO" id="GO:0005829">
    <property type="term" value="C:cytosol"/>
    <property type="evidence" value="ECO:0007669"/>
    <property type="project" value="TreeGrafter"/>
</dbReference>
<dbReference type="EC" id="5.1.1.1" evidence="4"/>
<evidence type="ECO:0000259" key="7">
    <source>
        <dbReference type="SMART" id="SM01005"/>
    </source>
</evidence>
<evidence type="ECO:0000256" key="2">
    <source>
        <dbReference type="ARBA" id="ARBA00022898"/>
    </source>
</evidence>
<protein>
    <recommendedName>
        <fullName evidence="4">Alanine racemase</fullName>
        <ecNumber evidence="4">5.1.1.1</ecNumber>
    </recommendedName>
</protein>
<dbReference type="UniPathway" id="UPA00042">
    <property type="reaction ID" value="UER00497"/>
</dbReference>
<evidence type="ECO:0000256" key="5">
    <source>
        <dbReference type="PIRSR" id="PIRSR600821-50"/>
    </source>
</evidence>
<dbReference type="PANTHER" id="PTHR30511">
    <property type="entry name" value="ALANINE RACEMASE"/>
    <property type="match status" value="1"/>
</dbReference>
<evidence type="ECO:0000313" key="8">
    <source>
        <dbReference type="EMBL" id="MSS83769.1"/>
    </source>
</evidence>
<keyword evidence="9" id="KW-1185">Reference proteome</keyword>
<comment type="pathway">
    <text evidence="4">Amino-acid biosynthesis; D-alanine biosynthesis; D-alanine from L-alanine: step 1/1.</text>
</comment>
<feature type="active site" description="Proton acceptor; specific for D-alanine" evidence="4">
    <location>
        <position position="38"/>
    </location>
</feature>
<evidence type="ECO:0000313" key="9">
    <source>
        <dbReference type="Proteomes" id="UP000470875"/>
    </source>
</evidence>
<dbReference type="GO" id="GO:0009252">
    <property type="term" value="P:peptidoglycan biosynthetic process"/>
    <property type="evidence" value="ECO:0007669"/>
    <property type="project" value="TreeGrafter"/>
</dbReference>
<accession>A0A6N7VPU2</accession>
<dbReference type="NCBIfam" id="TIGR00492">
    <property type="entry name" value="alr"/>
    <property type="match status" value="1"/>
</dbReference>
<evidence type="ECO:0000256" key="3">
    <source>
        <dbReference type="ARBA" id="ARBA00023235"/>
    </source>
</evidence>
<evidence type="ECO:0000256" key="1">
    <source>
        <dbReference type="ARBA" id="ARBA00001933"/>
    </source>
</evidence>
<comment type="cofactor">
    <cofactor evidence="1 4 5">
        <name>pyridoxal 5'-phosphate</name>
        <dbReference type="ChEBI" id="CHEBI:597326"/>
    </cofactor>
</comment>
<comment type="similarity">
    <text evidence="4">Belongs to the alanine racemase family.</text>
</comment>
<evidence type="ECO:0000256" key="4">
    <source>
        <dbReference type="HAMAP-Rule" id="MF_01201"/>
    </source>
</evidence>
<comment type="function">
    <text evidence="4">Catalyzes the interconversion of L-alanine and D-alanine. May also act on other amino acids.</text>
</comment>
<dbReference type="PROSITE" id="PS00395">
    <property type="entry name" value="ALANINE_RACEMASE"/>
    <property type="match status" value="1"/>
</dbReference>
<dbReference type="HAMAP" id="MF_01201">
    <property type="entry name" value="Ala_racemase"/>
    <property type="match status" value="1"/>
</dbReference>
<dbReference type="InterPro" id="IPR011079">
    <property type="entry name" value="Ala_racemase_C"/>
</dbReference>
<evidence type="ECO:0000256" key="6">
    <source>
        <dbReference type="PIRSR" id="PIRSR600821-52"/>
    </source>
</evidence>
<dbReference type="InterPro" id="IPR009006">
    <property type="entry name" value="Ala_racemase/Decarboxylase_C"/>
</dbReference>
<dbReference type="PANTHER" id="PTHR30511:SF0">
    <property type="entry name" value="ALANINE RACEMASE, CATABOLIC-RELATED"/>
    <property type="match status" value="1"/>
</dbReference>
<dbReference type="PRINTS" id="PR00992">
    <property type="entry name" value="ALARACEMASE"/>
</dbReference>
<dbReference type="SUPFAM" id="SSF50621">
    <property type="entry name" value="Alanine racemase C-terminal domain-like"/>
    <property type="match status" value="1"/>
</dbReference>
<name>A0A6N7VPU2_9ACTO</name>
<dbReference type="SMART" id="SM01005">
    <property type="entry name" value="Ala_racemase_C"/>
    <property type="match status" value="1"/>
</dbReference>
<dbReference type="GO" id="GO:0030632">
    <property type="term" value="P:D-alanine biosynthetic process"/>
    <property type="evidence" value="ECO:0007669"/>
    <property type="project" value="UniProtKB-UniRule"/>
</dbReference>
<dbReference type="InterPro" id="IPR029066">
    <property type="entry name" value="PLP-binding_barrel"/>
</dbReference>